<feature type="coiled-coil region" evidence="1">
    <location>
        <begin position="54"/>
        <end position="81"/>
    </location>
</feature>
<dbReference type="OrthoDB" id="515796at2"/>
<evidence type="ECO:0000259" key="2">
    <source>
        <dbReference type="Pfam" id="PF01402"/>
    </source>
</evidence>
<dbReference type="RefSeq" id="WP_146294846.1">
    <property type="nucleotide sequence ID" value="NZ_CP042326.1"/>
</dbReference>
<accession>A0A5B8NLU6</accession>
<name>A0A5B8NLU6_9CHRO</name>
<evidence type="ECO:0000313" key="4">
    <source>
        <dbReference type="Proteomes" id="UP000318453"/>
    </source>
</evidence>
<dbReference type="EMBL" id="CP042326">
    <property type="protein sequence ID" value="QDZ39240.1"/>
    <property type="molecule type" value="Genomic_DNA"/>
</dbReference>
<proteinExistence type="predicted"/>
<evidence type="ECO:0000256" key="1">
    <source>
        <dbReference type="SAM" id="Coils"/>
    </source>
</evidence>
<dbReference type="Gene3D" id="1.10.1220.10">
    <property type="entry name" value="Met repressor-like"/>
    <property type="match status" value="1"/>
</dbReference>
<dbReference type="KEGG" id="enn:FRE64_04415"/>
<sequence length="166" mass="19442">MTKKSISIQIDAEKREAFQQKVKADGLSMSELIKTWIDEYLAEETVKKDNDQDNQDLWERIENLEAEVKLLSDDQSVSQEESSENLYAYIQYLEQRIDTLETVVITPLQDEFDNLKKTNEALFNQVRGVTDHLNDLRKAVDSVQQKNQQQMGELVQYIKQQLKQQE</sequence>
<keyword evidence="1" id="KW-0175">Coiled coil</keyword>
<feature type="domain" description="Ribbon-helix-helix protein CopG" evidence="2">
    <location>
        <begin position="4"/>
        <end position="44"/>
    </location>
</feature>
<dbReference type="InterPro" id="IPR013321">
    <property type="entry name" value="Arc_rbn_hlx_hlx"/>
</dbReference>
<dbReference type="Pfam" id="PF01402">
    <property type="entry name" value="RHH_1"/>
    <property type="match status" value="1"/>
</dbReference>
<evidence type="ECO:0000313" key="3">
    <source>
        <dbReference type="EMBL" id="QDZ39240.1"/>
    </source>
</evidence>
<reference evidence="3" key="1">
    <citation type="submission" date="2019-08" db="EMBL/GenBank/DDBJ databases">
        <title>Carotenoids and Carotenoid Binding Proteins in the Halophilic Cyanobacterium Euhalothece sp. ZM00.</title>
        <authorList>
            <person name="Cho S.M."/>
            <person name="Song J.Y."/>
            <person name="Park Y.-I."/>
        </authorList>
    </citation>
    <scope>NUCLEOTIDE SEQUENCE [LARGE SCALE GENOMIC DNA]</scope>
    <source>
        <strain evidence="3">Z-M001</strain>
    </source>
</reference>
<protein>
    <recommendedName>
        <fullName evidence="2">Ribbon-helix-helix protein CopG domain-containing protein</fullName>
    </recommendedName>
</protein>
<dbReference type="InterPro" id="IPR002145">
    <property type="entry name" value="CopG"/>
</dbReference>
<organism evidence="3 4">
    <name type="scientific">Euhalothece natronophila Z-M001</name>
    <dbReference type="NCBI Taxonomy" id="522448"/>
    <lineage>
        <taxon>Bacteria</taxon>
        <taxon>Bacillati</taxon>
        <taxon>Cyanobacteriota</taxon>
        <taxon>Cyanophyceae</taxon>
        <taxon>Oscillatoriophycideae</taxon>
        <taxon>Chroococcales</taxon>
        <taxon>Halothecacae</taxon>
        <taxon>Halothece cluster</taxon>
        <taxon>Euhalothece</taxon>
    </lineage>
</organism>
<dbReference type="AlphaFoldDB" id="A0A5B8NLU6"/>
<dbReference type="Proteomes" id="UP000318453">
    <property type="component" value="Chromosome"/>
</dbReference>
<dbReference type="GO" id="GO:0006355">
    <property type="term" value="P:regulation of DNA-templated transcription"/>
    <property type="evidence" value="ECO:0007669"/>
    <property type="project" value="InterPro"/>
</dbReference>
<keyword evidence="4" id="KW-1185">Reference proteome</keyword>
<gene>
    <name evidence="3" type="ORF">FRE64_04415</name>
</gene>